<evidence type="ECO:0000256" key="1">
    <source>
        <dbReference type="ARBA" id="ARBA00010531"/>
    </source>
</evidence>
<accession>A0A078KE99</accession>
<evidence type="ECO:0000256" key="12">
    <source>
        <dbReference type="RuleBase" id="RU000659"/>
    </source>
</evidence>
<dbReference type="PANTHER" id="PTHR36427:SF3">
    <property type="entry name" value="LARGE RIBOSOMAL SUBUNIT PROTEIN UL1M"/>
    <property type="match status" value="1"/>
</dbReference>
<dbReference type="HOGENOM" id="CLU_062853_0_0_6"/>
<dbReference type="PROSITE" id="PS01199">
    <property type="entry name" value="RIBOSOMAL_L1"/>
    <property type="match status" value="1"/>
</dbReference>
<dbReference type="GO" id="GO:0006417">
    <property type="term" value="P:regulation of translation"/>
    <property type="evidence" value="ECO:0007669"/>
    <property type="project" value="UniProtKB-KW"/>
</dbReference>
<comment type="subunit">
    <text evidence="11">Part of the 50S ribosomal subunit.</text>
</comment>
<keyword evidence="5 11" id="KW-0810">Translation regulation</keyword>
<dbReference type="NCBIfam" id="TIGR01169">
    <property type="entry name" value="rplA_bact"/>
    <property type="match status" value="1"/>
</dbReference>
<keyword evidence="7 11" id="KW-0689">Ribosomal protein</keyword>
<comment type="similarity">
    <text evidence="1 11 12">Belongs to the universal ribosomal protein uL1 family.</text>
</comment>
<dbReference type="KEGG" id="eme:CEM_084"/>
<dbReference type="PATRIC" id="fig|1495769.3.peg.74"/>
<reference evidence="14" key="1">
    <citation type="submission" date="2014-07" db="EMBL/GenBank/DDBJ databases">
        <authorList>
            <person name="Santos-Garcia D."/>
        </authorList>
    </citation>
    <scope>NUCLEOTIDE SEQUENCE [LARGE SCALE GENOMIC DNA]</scope>
</reference>
<dbReference type="InterPro" id="IPR023674">
    <property type="entry name" value="Ribosomal_uL1-like"/>
</dbReference>
<sequence>MKKFMNIIDYNKLYNIEEATTILNNISSVKFKESIDVAIKLGVDPRKSDQLIIGSVIMPHGTGKPVRIAVFAKGSVADAARLAGAEIIGMNDLADKIKSGKIDFDVVIASPDTMRFVSHLGSILGPRGLMPNTKYGTVTGDVTNAVKKIKSGQIRFRTDKNGIIHASIGKLGFSTYAIKENIDVFIDALKKLKPSSSKGIFIKKVTISTTMGPGITIDHSYMI</sequence>
<evidence type="ECO:0000256" key="9">
    <source>
        <dbReference type="ARBA" id="ARBA00035241"/>
    </source>
</evidence>
<comment type="function">
    <text evidence="11">Binds directly to 23S rRNA. The L1 stalk is quite mobile in the ribosome, and is involved in E site tRNA release.</text>
</comment>
<dbReference type="HAMAP" id="MF_01318_B">
    <property type="entry name" value="Ribosomal_uL1_B"/>
    <property type="match status" value="1"/>
</dbReference>
<keyword evidence="3 11" id="KW-0820">tRNA-binding</keyword>
<evidence type="ECO:0000256" key="8">
    <source>
        <dbReference type="ARBA" id="ARBA00023274"/>
    </source>
</evidence>
<keyword evidence="2 11" id="KW-0678">Repressor</keyword>
<protein>
    <recommendedName>
        <fullName evidence="9 11">Large ribosomal subunit protein uL1</fullName>
    </recommendedName>
</protein>
<keyword evidence="6 11" id="KW-0694">RNA-binding</keyword>
<dbReference type="GO" id="GO:0000049">
    <property type="term" value="F:tRNA binding"/>
    <property type="evidence" value="ECO:0007669"/>
    <property type="project" value="UniProtKB-KW"/>
</dbReference>
<name>A0A078KE99_9GAMM</name>
<dbReference type="GO" id="GO:0003735">
    <property type="term" value="F:structural constituent of ribosome"/>
    <property type="evidence" value="ECO:0007669"/>
    <property type="project" value="InterPro"/>
</dbReference>
<evidence type="ECO:0000256" key="10">
    <source>
        <dbReference type="ARBA" id="ARBA00059110"/>
    </source>
</evidence>
<keyword evidence="8 11" id="KW-0687">Ribonucleoprotein</keyword>
<dbReference type="PANTHER" id="PTHR36427">
    <property type="entry name" value="54S RIBOSOMAL PROTEIN L1, MITOCHONDRIAL"/>
    <property type="match status" value="1"/>
</dbReference>
<keyword evidence="14" id="KW-1185">Reference proteome</keyword>
<evidence type="ECO:0000313" key="14">
    <source>
        <dbReference type="Proteomes" id="UP000032420"/>
    </source>
</evidence>
<evidence type="ECO:0000256" key="6">
    <source>
        <dbReference type="ARBA" id="ARBA00022884"/>
    </source>
</evidence>
<dbReference type="STRING" id="1495769.CEM_084"/>
<comment type="function">
    <text evidence="10 11">Protein L1 is also a translational repressor protein, it controls the translation of the L11 operon by binding to its mRNA.</text>
</comment>
<organism evidence="13 14">
    <name type="scientific">Candidatus Johnevansia muelleri</name>
    <dbReference type="NCBI Taxonomy" id="1495769"/>
    <lineage>
        <taxon>Bacteria</taxon>
        <taxon>Pseudomonadati</taxon>
        <taxon>Pseudomonadota</taxon>
        <taxon>Gammaproteobacteria</taxon>
        <taxon>Candidatus Johnevansiales</taxon>
        <taxon>Candidatus Johnevansiaceae</taxon>
        <taxon>Candidatus Johnevansia</taxon>
    </lineage>
</organism>
<evidence type="ECO:0000256" key="2">
    <source>
        <dbReference type="ARBA" id="ARBA00022491"/>
    </source>
</evidence>
<dbReference type="PIRSF" id="PIRSF002155">
    <property type="entry name" value="Ribosomal_L1"/>
    <property type="match status" value="1"/>
</dbReference>
<dbReference type="Gene3D" id="3.40.50.790">
    <property type="match status" value="1"/>
</dbReference>
<evidence type="ECO:0000256" key="3">
    <source>
        <dbReference type="ARBA" id="ARBA00022555"/>
    </source>
</evidence>
<dbReference type="GO" id="GO:0019843">
    <property type="term" value="F:rRNA binding"/>
    <property type="evidence" value="ECO:0007669"/>
    <property type="project" value="UniProtKB-UniRule"/>
</dbReference>
<dbReference type="CDD" id="cd00403">
    <property type="entry name" value="Ribosomal_L1"/>
    <property type="match status" value="1"/>
</dbReference>
<dbReference type="FunFam" id="3.40.50.790:FF:000001">
    <property type="entry name" value="50S ribosomal protein L1"/>
    <property type="match status" value="1"/>
</dbReference>
<dbReference type="InterPro" id="IPR023673">
    <property type="entry name" value="Ribosomal_uL1_CS"/>
</dbReference>
<dbReference type="InterPro" id="IPR002143">
    <property type="entry name" value="Ribosomal_uL1"/>
</dbReference>
<dbReference type="Gene3D" id="3.30.190.20">
    <property type="match status" value="1"/>
</dbReference>
<gene>
    <name evidence="11 13" type="primary">rplA</name>
    <name evidence="13" type="ORF">CEM_084</name>
</gene>
<dbReference type="InterPro" id="IPR005878">
    <property type="entry name" value="Ribosom_uL1_bac-type"/>
</dbReference>
<dbReference type="SUPFAM" id="SSF56808">
    <property type="entry name" value="Ribosomal protein L1"/>
    <property type="match status" value="1"/>
</dbReference>
<dbReference type="EMBL" id="LM655252">
    <property type="protein sequence ID" value="CDZ16352.1"/>
    <property type="molecule type" value="Genomic_DNA"/>
</dbReference>
<dbReference type="InterPro" id="IPR016095">
    <property type="entry name" value="Ribosomal_uL1_3-a/b-sand"/>
</dbReference>
<dbReference type="InterPro" id="IPR028364">
    <property type="entry name" value="Ribosomal_uL1/biogenesis"/>
</dbReference>
<dbReference type="Proteomes" id="UP000032420">
    <property type="component" value="Chromosome I"/>
</dbReference>
<evidence type="ECO:0000256" key="5">
    <source>
        <dbReference type="ARBA" id="ARBA00022845"/>
    </source>
</evidence>
<dbReference type="GO" id="GO:0022625">
    <property type="term" value="C:cytosolic large ribosomal subunit"/>
    <property type="evidence" value="ECO:0007669"/>
    <property type="project" value="TreeGrafter"/>
</dbReference>
<keyword evidence="4 11" id="KW-0699">rRNA-binding</keyword>
<dbReference type="AlphaFoldDB" id="A0A078KE99"/>
<dbReference type="Pfam" id="PF00687">
    <property type="entry name" value="Ribosomal_L1"/>
    <property type="match status" value="1"/>
</dbReference>
<evidence type="ECO:0000256" key="4">
    <source>
        <dbReference type="ARBA" id="ARBA00022730"/>
    </source>
</evidence>
<evidence type="ECO:0000256" key="7">
    <source>
        <dbReference type="ARBA" id="ARBA00022980"/>
    </source>
</evidence>
<evidence type="ECO:0000313" key="13">
    <source>
        <dbReference type="EMBL" id="CDZ16352.1"/>
    </source>
</evidence>
<proteinExistence type="inferred from homology"/>
<dbReference type="GO" id="GO:0006412">
    <property type="term" value="P:translation"/>
    <property type="evidence" value="ECO:0007669"/>
    <property type="project" value="UniProtKB-UniRule"/>
</dbReference>
<evidence type="ECO:0000256" key="11">
    <source>
        <dbReference type="HAMAP-Rule" id="MF_01318"/>
    </source>
</evidence>